<keyword evidence="3" id="KW-1185">Reference proteome</keyword>
<evidence type="ECO:0000313" key="3">
    <source>
        <dbReference type="Proteomes" id="UP000683925"/>
    </source>
</evidence>
<feature type="compositionally biased region" description="Low complexity" evidence="1">
    <location>
        <begin position="330"/>
        <end position="342"/>
    </location>
</feature>
<comment type="caution">
    <text evidence="2">The sequence shown here is derived from an EMBL/GenBank/DDBJ whole genome shotgun (WGS) entry which is preliminary data.</text>
</comment>
<dbReference type="Proteomes" id="UP000683925">
    <property type="component" value="Unassembled WGS sequence"/>
</dbReference>
<sequence length="783" mass="91935">MVVTNEEIRGGFQGEEDLENLVDKVKKENDEGNYKKVVEAIQDLFQQEGQSKQKYFAMKLMMLLSKKQLFINSFIKAKNLFDIFGELALCDYQKPYELRGFKIFGAKEDQFYCQGFYDLLMECISYWGTKYAADQKGNPTIFGRLFEKLINQGVKPKVDLQHFELTKEQIEKLKSFSVPTEQQKLKNNMNDYSLEDLKKMYQEMFSQTNDLVESLEQNLKGEDQATEIMDQLMENACNDAEKIKPNLELLHARQNELGEGQRKQIGYRFKIITTLIEAHKAMRAEGFTNESYQIFRYDVLQATREITGSEKPKPPANYGKPPQQQPIPQPDIKVQPQQVQKPPQQPEKRQAQQPQPYQSKYPPEKEQDIQKTIKQSVPYNPQNQPNYQPQTYARNPQPQQQQYQQPKQQNQPYYQPSQPYQQPEKRVQQPPPFKKLPIARSYDYHQSPNKDQNFEDNYDNKSQSSQQTGKEFYMKGQLGLEQQVYEGQFIPYDDRNFTIFEEIYNTDSGISRIKRANLKSRYSIFESLEIQIGFDSNLIYHEITNRYYLRIRLCFGNKTQQILQNFQYQFEGDTCMGLWTQDPIHQHSPIIQTDQLGRLVLNPKQQMYIPICLNYNRVPYQVISGRFSYEIANDEEGRTSHFILPCLLTKFMSFRDTTKDSFLARWEYKSKSILKSEQVQLNSRIVNSRNDIFKHFGTNNILILHDEEDLLTSDANQMLKKTEMVGSEFGLVFTLSSPQIEFLLKIILFPNQTVLFQIIPYSSYQTQAEAILHTLVFLFCKPD</sequence>
<reference evidence="2" key="1">
    <citation type="submission" date="2021-01" db="EMBL/GenBank/DDBJ databases">
        <authorList>
            <consortium name="Genoscope - CEA"/>
            <person name="William W."/>
        </authorList>
    </citation>
    <scope>NUCLEOTIDE SEQUENCE</scope>
</reference>
<dbReference type="AlphaFoldDB" id="A0A8S1TZS5"/>
<proteinExistence type="predicted"/>
<name>A0A8S1TZS5_PAROT</name>
<dbReference type="EMBL" id="CAJJDP010000035">
    <property type="protein sequence ID" value="CAD8158415.1"/>
    <property type="molecule type" value="Genomic_DNA"/>
</dbReference>
<feature type="compositionally biased region" description="Low complexity" evidence="1">
    <location>
        <begin position="378"/>
        <end position="422"/>
    </location>
</feature>
<accession>A0A8S1TZS5</accession>
<feature type="region of interest" description="Disordered" evidence="1">
    <location>
        <begin position="308"/>
        <end position="468"/>
    </location>
</feature>
<evidence type="ECO:0000256" key="1">
    <source>
        <dbReference type="SAM" id="MobiDB-lite"/>
    </source>
</evidence>
<evidence type="ECO:0000313" key="2">
    <source>
        <dbReference type="EMBL" id="CAD8158415.1"/>
    </source>
</evidence>
<feature type="compositionally biased region" description="Basic and acidic residues" evidence="1">
    <location>
        <begin position="362"/>
        <end position="371"/>
    </location>
</feature>
<protein>
    <submittedName>
        <fullName evidence="2">Uncharacterized protein</fullName>
    </submittedName>
</protein>
<feature type="compositionally biased region" description="Low complexity" evidence="1">
    <location>
        <begin position="351"/>
        <end position="361"/>
    </location>
</feature>
<dbReference type="OMA" id="IEAHKAM"/>
<dbReference type="OrthoDB" id="307551at2759"/>
<gene>
    <name evidence="2" type="ORF">POCTA_138.1.T0350177</name>
</gene>
<organism evidence="2 3">
    <name type="scientific">Paramecium octaurelia</name>
    <dbReference type="NCBI Taxonomy" id="43137"/>
    <lineage>
        <taxon>Eukaryota</taxon>
        <taxon>Sar</taxon>
        <taxon>Alveolata</taxon>
        <taxon>Ciliophora</taxon>
        <taxon>Intramacronucleata</taxon>
        <taxon>Oligohymenophorea</taxon>
        <taxon>Peniculida</taxon>
        <taxon>Parameciidae</taxon>
        <taxon>Paramecium</taxon>
    </lineage>
</organism>